<proteinExistence type="predicted"/>
<evidence type="ECO:0000256" key="1">
    <source>
        <dbReference type="SAM" id="MobiDB-lite"/>
    </source>
</evidence>
<protein>
    <submittedName>
        <fullName evidence="2">Uncharacterized protein</fullName>
    </submittedName>
</protein>
<accession>A0A225W4M2</accession>
<gene>
    <name evidence="2" type="ORF">PHMEG_00014294</name>
</gene>
<dbReference type="EMBL" id="NBNE01001820">
    <property type="protein sequence ID" value="OWZ12525.1"/>
    <property type="molecule type" value="Genomic_DNA"/>
</dbReference>
<feature type="compositionally biased region" description="Polar residues" evidence="1">
    <location>
        <begin position="13"/>
        <end position="25"/>
    </location>
</feature>
<name>A0A225W4M2_9STRA</name>
<dbReference type="AlphaFoldDB" id="A0A225W4M2"/>
<evidence type="ECO:0000313" key="2">
    <source>
        <dbReference type="EMBL" id="OWZ12525.1"/>
    </source>
</evidence>
<comment type="caution">
    <text evidence="2">The sequence shown here is derived from an EMBL/GenBank/DDBJ whole genome shotgun (WGS) entry which is preliminary data.</text>
</comment>
<feature type="region of interest" description="Disordered" evidence="1">
    <location>
        <begin position="1"/>
        <end position="64"/>
    </location>
</feature>
<keyword evidence="3" id="KW-1185">Reference proteome</keyword>
<sequence>MRSKSGKEPPPLSGTTEASVPQSESDVVDLTSDEVVTEAQKGDPSPFSSPIMHFPHKDGRPRRRVSFASDLSVKESLEMEMADGVIWALNICL</sequence>
<evidence type="ECO:0000313" key="3">
    <source>
        <dbReference type="Proteomes" id="UP000198211"/>
    </source>
</evidence>
<organism evidence="2 3">
    <name type="scientific">Phytophthora megakarya</name>
    <dbReference type="NCBI Taxonomy" id="4795"/>
    <lineage>
        <taxon>Eukaryota</taxon>
        <taxon>Sar</taxon>
        <taxon>Stramenopiles</taxon>
        <taxon>Oomycota</taxon>
        <taxon>Peronosporomycetes</taxon>
        <taxon>Peronosporales</taxon>
        <taxon>Peronosporaceae</taxon>
        <taxon>Phytophthora</taxon>
    </lineage>
</organism>
<reference evidence="3" key="1">
    <citation type="submission" date="2017-03" db="EMBL/GenBank/DDBJ databases">
        <title>Phytopthora megakarya and P. palmivora, two closely related causual agents of cacao black pod achieved similar genome size and gene model numbers by different mechanisms.</title>
        <authorList>
            <person name="Ali S."/>
            <person name="Shao J."/>
            <person name="Larry D.J."/>
            <person name="Kronmiller B."/>
            <person name="Shen D."/>
            <person name="Strem M.D."/>
            <person name="Melnick R.L."/>
            <person name="Guiltinan M.J."/>
            <person name="Tyler B.M."/>
            <person name="Meinhardt L.W."/>
            <person name="Bailey B.A."/>
        </authorList>
    </citation>
    <scope>NUCLEOTIDE SEQUENCE [LARGE SCALE GENOMIC DNA]</scope>
    <source>
        <strain evidence="3">zdho120</strain>
    </source>
</reference>
<dbReference type="Proteomes" id="UP000198211">
    <property type="component" value="Unassembled WGS sequence"/>
</dbReference>